<evidence type="ECO:0000313" key="1">
    <source>
        <dbReference type="EMBL" id="CAJ0604710.1"/>
    </source>
</evidence>
<dbReference type="AlphaFoldDB" id="A0AA36H6L2"/>
<sequence length="298" mass="33974">MCVKFASCFSISKISVSLSAQLTGRFSAVAKCYCDMGTEILPEVCFSPAPSSFDRPFRIHVQDRTFLIDAESMRKISPVFSVMCYGKDFEGGRELSRDIVDEKCDDIDVFLRAVHDNSVISATNFALILRLSHKYQVLPVIDACQEFVKRTDLNALSPDEILTLLMAAYEFHCQREVLVQLIRRLANESNAVFARLRISRFLPAQIYGAVISASMNLAQLREYEGMNGHCLKMERSKTRWRNSVCEQCRAICDQCATCEECKKSLCKRHVNELKCTTNYGKKLITELRENIVELDWND</sequence>
<name>A0AA36H6L2_CYLNA</name>
<proteinExistence type="predicted"/>
<dbReference type="EMBL" id="CATQJL010000316">
    <property type="protein sequence ID" value="CAJ0604710.1"/>
    <property type="molecule type" value="Genomic_DNA"/>
</dbReference>
<reference evidence="1" key="1">
    <citation type="submission" date="2023-07" db="EMBL/GenBank/DDBJ databases">
        <authorList>
            <consortium name="CYATHOMIX"/>
        </authorList>
    </citation>
    <scope>NUCLEOTIDE SEQUENCE</scope>
    <source>
        <strain evidence="1">N/A</strain>
    </source>
</reference>
<organism evidence="1 2">
    <name type="scientific">Cylicocyclus nassatus</name>
    <name type="common">Nematode worm</name>
    <dbReference type="NCBI Taxonomy" id="53992"/>
    <lineage>
        <taxon>Eukaryota</taxon>
        <taxon>Metazoa</taxon>
        <taxon>Ecdysozoa</taxon>
        <taxon>Nematoda</taxon>
        <taxon>Chromadorea</taxon>
        <taxon>Rhabditida</taxon>
        <taxon>Rhabditina</taxon>
        <taxon>Rhabditomorpha</taxon>
        <taxon>Strongyloidea</taxon>
        <taxon>Strongylidae</taxon>
        <taxon>Cylicocyclus</taxon>
    </lineage>
</organism>
<accession>A0AA36H6L2</accession>
<dbReference type="SUPFAM" id="SSF54695">
    <property type="entry name" value="POZ domain"/>
    <property type="match status" value="1"/>
</dbReference>
<gene>
    <name evidence="1" type="ORF">CYNAS_LOCUS16693</name>
</gene>
<dbReference type="Proteomes" id="UP001176961">
    <property type="component" value="Unassembled WGS sequence"/>
</dbReference>
<evidence type="ECO:0008006" key="3">
    <source>
        <dbReference type="Google" id="ProtNLM"/>
    </source>
</evidence>
<keyword evidence="2" id="KW-1185">Reference proteome</keyword>
<dbReference type="InterPro" id="IPR011333">
    <property type="entry name" value="SKP1/BTB/POZ_sf"/>
</dbReference>
<comment type="caution">
    <text evidence="1">The sequence shown here is derived from an EMBL/GenBank/DDBJ whole genome shotgun (WGS) entry which is preliminary data.</text>
</comment>
<evidence type="ECO:0000313" key="2">
    <source>
        <dbReference type="Proteomes" id="UP001176961"/>
    </source>
</evidence>
<protein>
    <recommendedName>
        <fullName evidence="3">BTB domain-containing protein</fullName>
    </recommendedName>
</protein>
<dbReference type="Gene3D" id="3.30.710.10">
    <property type="entry name" value="Potassium Channel Kv1.1, Chain A"/>
    <property type="match status" value="1"/>
</dbReference>